<protein>
    <submittedName>
        <fullName evidence="1">Uncharacterized protein</fullName>
    </submittedName>
</protein>
<proteinExistence type="predicted"/>
<name>A0A6M3IJ31_9ZZZZ</name>
<gene>
    <name evidence="2" type="ORF">MM415A00851_0016</name>
    <name evidence="1" type="ORF">MM415B01657_0014</name>
</gene>
<evidence type="ECO:0000313" key="2">
    <source>
        <dbReference type="EMBL" id="QJA79612.1"/>
    </source>
</evidence>
<dbReference type="EMBL" id="MT141269">
    <property type="protein sequence ID" value="QJA57371.1"/>
    <property type="molecule type" value="Genomic_DNA"/>
</dbReference>
<reference evidence="1" key="1">
    <citation type="submission" date="2020-03" db="EMBL/GenBank/DDBJ databases">
        <title>The deep terrestrial virosphere.</title>
        <authorList>
            <person name="Holmfeldt K."/>
            <person name="Nilsson E."/>
            <person name="Simone D."/>
            <person name="Lopez-Fernandez M."/>
            <person name="Wu X."/>
            <person name="de Brujin I."/>
            <person name="Lundin D."/>
            <person name="Andersson A."/>
            <person name="Bertilsson S."/>
            <person name="Dopson M."/>
        </authorList>
    </citation>
    <scope>NUCLEOTIDE SEQUENCE</scope>
    <source>
        <strain evidence="2">MM415A00851</strain>
        <strain evidence="1">MM415B01657</strain>
    </source>
</reference>
<dbReference type="AlphaFoldDB" id="A0A6M3IJ31"/>
<accession>A0A6M3IJ31</accession>
<organism evidence="1">
    <name type="scientific">viral metagenome</name>
    <dbReference type="NCBI Taxonomy" id="1070528"/>
    <lineage>
        <taxon>unclassified sequences</taxon>
        <taxon>metagenomes</taxon>
        <taxon>organismal metagenomes</taxon>
    </lineage>
</organism>
<sequence length="65" mass="7609">MKAIVKEIRNIRVQIPKDLHDDLMALCTHHGQLSFLVREGIRLVVQKRRRELGATYVEDTRSPEK</sequence>
<dbReference type="EMBL" id="MT142388">
    <property type="protein sequence ID" value="QJA79612.1"/>
    <property type="molecule type" value="Genomic_DNA"/>
</dbReference>
<evidence type="ECO:0000313" key="1">
    <source>
        <dbReference type="EMBL" id="QJA57371.1"/>
    </source>
</evidence>